<dbReference type="RefSeq" id="WP_271635010.1">
    <property type="nucleotide sequence ID" value="NZ_CP094970.1"/>
</dbReference>
<sequence length="529" mass="59500">MNTTEERAGLRVTRIDQQGVSGSGTEEGVYDVLFDDRRIWSFWFLRDSQPAERSKSERLVPWPRSLVKYLDGTARIVVREHVDETVVFDDHISFGDSTGSISVTDREGRPLATDKTGELQRVFAGGDPRDRDALLDTIEDVLEGLREIGIEAFPAYGTLLGAVRNGTLIGHDSDADLAYVSRLTSPVDLIRESYRIDRHLRERGYSVQRHSAFAMKIYVEEEDGSERGLDVFGAAFVDGTLYVMGEIAADLDWSQVYPLGTTTLEGRTLPAPADADAWLEITYGPSWRVPDPAFHFGTPTSTRRRLDGWFRGTRRFRDDWDRYWNRARNRPKVGPTPFAQWVADAEPDADTVVDVGSGRGIDVLWNASVGKRAIGLDYSHTAERYGNKWAAELGLGAEFAMLNLCDMRSVLAIGAWVSRQPGRKAVTARLLTCSLDRRGRRNFWRLCRMIGRDGTCIYLQVVDPDQRGTRDDLGQRLLRPAPESVLVEEIEASGGRVRERQVQEPSGIAEPRYTWMVVTWEKYASASAQ</sequence>
<dbReference type="KEGG" id="sgrg:L0C25_03530"/>
<protein>
    <recommendedName>
        <fullName evidence="3">Methyltransferase domain-containing protein</fullName>
    </recommendedName>
</protein>
<dbReference type="PANTHER" id="PTHR13627:SF31">
    <property type="entry name" value="RIBITOL 5-PHOSPHATE TRANSFERASE FKRP"/>
    <property type="match status" value="1"/>
</dbReference>
<gene>
    <name evidence="1" type="ORF">L0C25_03530</name>
</gene>
<keyword evidence="2" id="KW-1185">Reference proteome</keyword>
<evidence type="ECO:0008006" key="3">
    <source>
        <dbReference type="Google" id="ProtNLM"/>
    </source>
</evidence>
<dbReference type="SUPFAM" id="SSF53335">
    <property type="entry name" value="S-adenosyl-L-methionine-dependent methyltransferases"/>
    <property type="match status" value="1"/>
</dbReference>
<dbReference type="EMBL" id="CP094970">
    <property type="protein sequence ID" value="UYM06157.1"/>
    <property type="molecule type" value="Genomic_DNA"/>
</dbReference>
<accession>A0AA46TIV4</accession>
<dbReference type="InterPro" id="IPR029063">
    <property type="entry name" value="SAM-dependent_MTases_sf"/>
</dbReference>
<evidence type="ECO:0000313" key="1">
    <source>
        <dbReference type="EMBL" id="UYM06157.1"/>
    </source>
</evidence>
<dbReference type="Gene3D" id="3.40.50.150">
    <property type="entry name" value="Vaccinia Virus protein VP39"/>
    <property type="match status" value="1"/>
</dbReference>
<name>A0AA46TIV4_9ACTN</name>
<dbReference type="InterPro" id="IPR052613">
    <property type="entry name" value="LicD_transferase"/>
</dbReference>
<organism evidence="1 2">
    <name type="scientific">Solicola gregarius</name>
    <dbReference type="NCBI Taxonomy" id="2908642"/>
    <lineage>
        <taxon>Bacteria</taxon>
        <taxon>Bacillati</taxon>
        <taxon>Actinomycetota</taxon>
        <taxon>Actinomycetes</taxon>
        <taxon>Propionibacteriales</taxon>
        <taxon>Nocardioidaceae</taxon>
        <taxon>Solicola</taxon>
    </lineage>
</organism>
<proteinExistence type="predicted"/>
<dbReference type="PANTHER" id="PTHR13627">
    <property type="entry name" value="FUKUTIN RELATED PROTEIN"/>
    <property type="match status" value="1"/>
</dbReference>
<evidence type="ECO:0000313" key="2">
    <source>
        <dbReference type="Proteomes" id="UP001164390"/>
    </source>
</evidence>
<dbReference type="AlphaFoldDB" id="A0AA46TIV4"/>
<dbReference type="Proteomes" id="UP001164390">
    <property type="component" value="Chromosome"/>
</dbReference>
<reference evidence="1" key="1">
    <citation type="submission" date="2022-01" db="EMBL/GenBank/DDBJ databases">
        <title>Nocardioidaceae gen. sp. A5X3R13.</title>
        <authorList>
            <person name="Lopez Marin M.A."/>
            <person name="Uhlik O."/>
        </authorList>
    </citation>
    <scope>NUCLEOTIDE SEQUENCE</scope>
    <source>
        <strain evidence="1">A5X3R13</strain>
    </source>
</reference>